<evidence type="ECO:0000256" key="2">
    <source>
        <dbReference type="ARBA" id="ARBA00023136"/>
    </source>
</evidence>
<name>A0AA90TBB0_9HELI</name>
<comment type="caution">
    <text evidence="10">The sequence shown here is derived from an EMBL/GenBank/DDBJ whole genome shotgun (WGS) entry which is preliminary data.</text>
</comment>
<organism evidence="10 11">
    <name type="scientific">Helicobacter cappadocius</name>
    <dbReference type="NCBI Taxonomy" id="3063998"/>
    <lineage>
        <taxon>Bacteria</taxon>
        <taxon>Pseudomonadati</taxon>
        <taxon>Campylobacterota</taxon>
        <taxon>Epsilonproteobacteria</taxon>
        <taxon>Campylobacterales</taxon>
        <taxon>Helicobacteraceae</taxon>
        <taxon>Helicobacter</taxon>
    </lineage>
</organism>
<dbReference type="HAMAP" id="MF_02204">
    <property type="entry name" value="Pal"/>
    <property type="match status" value="1"/>
</dbReference>
<keyword evidence="4 6" id="KW-0998">Cell outer membrane</keyword>
<sequence length="172" mass="18741">MNKILGIGFVSIALLISACAEKDVSVANSGISEQENIETAVAEAPQPQEETPQPQTTEAIPSGTVVGSVYFDFDKYNIRPDMQGTVDDSAQKIKDSDMNVLIEGNTDEFGSDEYNYALGTKRALTVKNALVVKGIAKDKIKTISYGESKPICQEKTKACYEKNRRADVKLVK</sequence>
<dbReference type="RefSeq" id="WP_305516598.1">
    <property type="nucleotide sequence ID" value="NZ_JAUPEV010000002.1"/>
</dbReference>
<evidence type="ECO:0000313" key="10">
    <source>
        <dbReference type="EMBL" id="MDP2538626.1"/>
    </source>
</evidence>
<gene>
    <name evidence="6" type="primary">pal</name>
    <name evidence="9" type="ORF">Q5I04_02335</name>
    <name evidence="10" type="ORF">Q5I06_02340</name>
</gene>
<dbReference type="SUPFAM" id="SSF103088">
    <property type="entry name" value="OmpA-like"/>
    <property type="match status" value="1"/>
</dbReference>
<keyword evidence="1 6" id="KW-0732">Signal</keyword>
<dbReference type="InterPro" id="IPR039001">
    <property type="entry name" value="Pal"/>
</dbReference>
<dbReference type="PROSITE" id="PS51257">
    <property type="entry name" value="PROKAR_LIPOPROTEIN"/>
    <property type="match status" value="1"/>
</dbReference>
<evidence type="ECO:0000313" key="12">
    <source>
        <dbReference type="Proteomes" id="UP001240777"/>
    </source>
</evidence>
<dbReference type="PROSITE" id="PS51123">
    <property type="entry name" value="OMPA_2"/>
    <property type="match status" value="1"/>
</dbReference>
<dbReference type="EMBL" id="JAUPEV010000002">
    <property type="protein sequence ID" value="MDO7252758.1"/>
    <property type="molecule type" value="Genomic_DNA"/>
</dbReference>
<keyword evidence="12" id="KW-1185">Reference proteome</keyword>
<reference evidence="10 12" key="1">
    <citation type="submission" date="2023-07" db="EMBL/GenBank/DDBJ databases">
        <title>Unpublished Manusciprt.</title>
        <authorList>
            <person name="Aydin F."/>
            <person name="Tarhane S."/>
            <person name="Saticioglu I.B."/>
            <person name="Karakaya E."/>
            <person name="Abay S."/>
            <person name="Guran O."/>
            <person name="Bozkurt E."/>
            <person name="Uzum N."/>
            <person name="Olgun K."/>
            <person name="Jablonski D."/>
        </authorList>
    </citation>
    <scope>NUCLEOTIDE SEQUENCE</scope>
    <source>
        <strain evidence="12">faydin-H75</strain>
        <strain evidence="10">Faydin-H76</strain>
    </source>
</reference>
<keyword evidence="3 6" id="KW-0564">Palmitate</keyword>
<evidence type="ECO:0000256" key="4">
    <source>
        <dbReference type="ARBA" id="ARBA00023237"/>
    </source>
</evidence>
<dbReference type="PANTHER" id="PTHR30329:SF21">
    <property type="entry name" value="LIPOPROTEIN YIAD-RELATED"/>
    <property type="match status" value="1"/>
</dbReference>
<proteinExistence type="inferred from homology"/>
<dbReference type="Proteomes" id="UP001177258">
    <property type="component" value="Unassembled WGS sequence"/>
</dbReference>
<reference evidence="9 11" key="3">
    <citation type="journal article" date="2024" name="Syst. Appl. Microbiol.">
        <title>Helicobacter cappadocius sp. nov., from lizards: The first psychrotrophic Helicobacter species.</title>
        <authorList>
            <person name="Aydin F."/>
            <person name="Tarhane S."/>
            <person name="Karakaya E."/>
            <person name="Abay S."/>
            <person name="Kayman T."/>
            <person name="Guran O."/>
            <person name="Bozkurt E."/>
            <person name="Uzum N."/>
            <person name="Avci A."/>
            <person name="Olgun K."/>
            <person name="Jablonski D."/>
            <person name="Guran C."/>
            <person name="Burcin Saticioglu I."/>
        </authorList>
    </citation>
    <scope>NUCLEOTIDE SEQUENCE [LARGE SCALE GENOMIC DNA]</scope>
    <source>
        <strain evidence="9">Faydin-H75</strain>
        <strain evidence="11">faydin-H76</strain>
    </source>
</reference>
<dbReference type="InterPro" id="IPR036737">
    <property type="entry name" value="OmpA-like_sf"/>
</dbReference>
<dbReference type="Gene3D" id="3.30.1330.60">
    <property type="entry name" value="OmpA-like domain"/>
    <property type="match status" value="1"/>
</dbReference>
<dbReference type="InterPro" id="IPR006664">
    <property type="entry name" value="OMP_bac"/>
</dbReference>
<dbReference type="AlphaFoldDB" id="A0AA90TBB0"/>
<dbReference type="GO" id="GO:0009279">
    <property type="term" value="C:cell outer membrane"/>
    <property type="evidence" value="ECO:0007669"/>
    <property type="project" value="UniProtKB-SubCell"/>
</dbReference>
<dbReference type="PANTHER" id="PTHR30329">
    <property type="entry name" value="STATOR ELEMENT OF FLAGELLAR MOTOR COMPLEX"/>
    <property type="match status" value="1"/>
</dbReference>
<evidence type="ECO:0000256" key="6">
    <source>
        <dbReference type="HAMAP-Rule" id="MF_02204"/>
    </source>
</evidence>
<evidence type="ECO:0000256" key="7">
    <source>
        <dbReference type="SAM" id="SignalP"/>
    </source>
</evidence>
<comment type="similarity">
    <text evidence="6">Belongs to the Pal lipoprotein family.</text>
</comment>
<feature type="chain" id="PRO_5041641040" description="Peptidoglycan-associated lipoprotein" evidence="7">
    <location>
        <begin position="21"/>
        <end position="172"/>
    </location>
</feature>
<comment type="subcellular location">
    <subcellularLocation>
        <location evidence="6">Cell outer membrane</location>
        <topology evidence="6">Lipid-anchor</topology>
    </subcellularLocation>
</comment>
<evidence type="ECO:0000256" key="3">
    <source>
        <dbReference type="ARBA" id="ARBA00023139"/>
    </source>
</evidence>
<feature type="domain" description="OmpA-like" evidence="8">
    <location>
        <begin position="58"/>
        <end position="172"/>
    </location>
</feature>
<evidence type="ECO:0000256" key="5">
    <source>
        <dbReference type="ARBA" id="ARBA00023288"/>
    </source>
</evidence>
<dbReference type="Pfam" id="PF00691">
    <property type="entry name" value="OmpA"/>
    <property type="match status" value="1"/>
</dbReference>
<dbReference type="EMBL" id="JAUYZK010000002">
    <property type="protein sequence ID" value="MDP2538626.1"/>
    <property type="molecule type" value="Genomic_DNA"/>
</dbReference>
<dbReference type="PRINTS" id="PR01021">
    <property type="entry name" value="OMPADOMAIN"/>
</dbReference>
<evidence type="ECO:0000313" key="9">
    <source>
        <dbReference type="EMBL" id="MDO7252758.1"/>
    </source>
</evidence>
<dbReference type="InterPro" id="IPR050330">
    <property type="entry name" value="Bact_OuterMem_StrucFunc"/>
</dbReference>
<reference evidence="9" key="2">
    <citation type="submission" date="2023-07" db="EMBL/GenBank/DDBJ databases">
        <authorList>
            <person name="Aydin F."/>
            <person name="Tarhane S."/>
            <person name="Saticioglu I.B."/>
            <person name="Karakaya E."/>
            <person name="Abay S."/>
            <person name="Guran O."/>
            <person name="Bozkurt E."/>
            <person name="Uzum N."/>
            <person name="Olgun K."/>
            <person name="Jablonski D."/>
        </authorList>
    </citation>
    <scope>NUCLEOTIDE SEQUENCE</scope>
    <source>
        <strain evidence="9">Faydin-H75</strain>
    </source>
</reference>
<feature type="signal peptide" evidence="7">
    <location>
        <begin position="1"/>
        <end position="20"/>
    </location>
</feature>
<accession>A0AA90TBB0</accession>
<evidence type="ECO:0000313" key="11">
    <source>
        <dbReference type="Proteomes" id="UP001177258"/>
    </source>
</evidence>
<keyword evidence="5 6" id="KW-0449">Lipoprotein</keyword>
<evidence type="ECO:0000259" key="8">
    <source>
        <dbReference type="PROSITE" id="PS51123"/>
    </source>
</evidence>
<dbReference type="Proteomes" id="UP001240777">
    <property type="component" value="Unassembled WGS sequence"/>
</dbReference>
<dbReference type="CDD" id="cd07185">
    <property type="entry name" value="OmpA_C-like"/>
    <property type="match status" value="1"/>
</dbReference>
<dbReference type="GO" id="GO:0051301">
    <property type="term" value="P:cell division"/>
    <property type="evidence" value="ECO:0007669"/>
    <property type="project" value="InterPro"/>
</dbReference>
<evidence type="ECO:0000256" key="1">
    <source>
        <dbReference type="ARBA" id="ARBA00022729"/>
    </source>
</evidence>
<protein>
    <recommendedName>
        <fullName evidence="6">Peptidoglycan-associated lipoprotein</fullName>
        <shortName evidence="6">PAL</shortName>
    </recommendedName>
</protein>
<keyword evidence="2 6" id="KW-0472">Membrane</keyword>
<dbReference type="InterPro" id="IPR006665">
    <property type="entry name" value="OmpA-like"/>
</dbReference>